<feature type="non-terminal residue" evidence="3">
    <location>
        <position position="671"/>
    </location>
</feature>
<organism evidence="3 4">
    <name type="scientific">Schizopora paradoxa</name>
    <dbReference type="NCBI Taxonomy" id="27342"/>
    <lineage>
        <taxon>Eukaryota</taxon>
        <taxon>Fungi</taxon>
        <taxon>Dikarya</taxon>
        <taxon>Basidiomycota</taxon>
        <taxon>Agaricomycotina</taxon>
        <taxon>Agaricomycetes</taxon>
        <taxon>Hymenochaetales</taxon>
        <taxon>Schizoporaceae</taxon>
        <taxon>Schizopora</taxon>
    </lineage>
</organism>
<protein>
    <recommendedName>
        <fullName evidence="2">Nephrocystin 3-like N-terminal domain-containing protein</fullName>
    </recommendedName>
</protein>
<gene>
    <name evidence="3" type="ORF">SCHPADRAFT_947940</name>
</gene>
<dbReference type="PANTHER" id="PTHR10039">
    <property type="entry name" value="AMELOGENIN"/>
    <property type="match status" value="1"/>
</dbReference>
<sequence>MSTNASDELRKALRSKQRLKRFSSIPSCSAEVQVKQNTEFKTPNRIFVSIGNKTVRTEIIEKAKWKFAGSEPCAACESDNIKLHLTYGKRKFFRTLGGRHWDHKCEIKADEIIAFCDTDSVNNMGEIEFPMDFENGKMSLFVSVKDFDFEALSLLADNSLRSMNERFSFSNVSGIKEALGQIFEMLDSVQGFENALKGISSVHPIASVAVSVAFLPYQLMKNESEFKGHLRDTVEKMRDLLRELKSVEGEAKLQLAMDAIKECMKTAFKFTSYVCDFMKRKGLQRFAKAQLEGPELEEFAKAFDKNRDVFRSAINYQVAAGVNTLLNEAEHNKLEAERSKLERLLAPVTGPRPNDCYDGTREDILQQIKDWIAGSSENNILWISGAPGVGKSAISSSFVRHLEGRWEVDERNPFAVFYINRQASRDPRSIWRTVAYNLALSIADYRAHLLKTLREDTKSNGVTKQFEVLINVPIKSLHQARRPGISETIPVIVIDALDECLSEEDSEGDELLDTIVGWKNLPSSWRLIVFSRREGPIVRRLQAKGVSNSIIIPSGDDVKYNSKASQDIQTYLKAKFDEISRKFDVKVTPWPQSEAVDQLVRYAAGLFVFPTTVVNYVGGAKGDPVVRLNDVLETLEHWKNSSEAFDPIKSLYAQILTDIHSSLSNETERES</sequence>
<evidence type="ECO:0000313" key="3">
    <source>
        <dbReference type="EMBL" id="KLO04132.1"/>
    </source>
</evidence>
<keyword evidence="4" id="KW-1185">Reference proteome</keyword>
<keyword evidence="1" id="KW-0677">Repeat</keyword>
<dbReference type="STRING" id="27342.A0A0H2QYQ8"/>
<feature type="domain" description="Nephrocystin 3-like N-terminal" evidence="2">
    <location>
        <begin position="359"/>
        <end position="532"/>
    </location>
</feature>
<dbReference type="InterPro" id="IPR027417">
    <property type="entry name" value="P-loop_NTPase"/>
</dbReference>
<dbReference type="Pfam" id="PF24883">
    <property type="entry name" value="NPHP3_N"/>
    <property type="match status" value="1"/>
</dbReference>
<proteinExistence type="predicted"/>
<dbReference type="OrthoDB" id="163438at2759"/>
<dbReference type="InterPro" id="IPR056884">
    <property type="entry name" value="NPHP3-like_N"/>
</dbReference>
<evidence type="ECO:0000259" key="2">
    <source>
        <dbReference type="Pfam" id="PF24883"/>
    </source>
</evidence>
<dbReference type="Proteomes" id="UP000053477">
    <property type="component" value="Unassembled WGS sequence"/>
</dbReference>
<reference evidence="3 4" key="1">
    <citation type="submission" date="2015-04" db="EMBL/GenBank/DDBJ databases">
        <title>Complete genome sequence of Schizopora paradoxa KUC8140, a cosmopolitan wood degrader in East Asia.</title>
        <authorList>
            <consortium name="DOE Joint Genome Institute"/>
            <person name="Min B."/>
            <person name="Park H."/>
            <person name="Jang Y."/>
            <person name="Kim J.-J."/>
            <person name="Kim K.H."/>
            <person name="Pangilinan J."/>
            <person name="Lipzen A."/>
            <person name="Riley R."/>
            <person name="Grigoriev I.V."/>
            <person name="Spatafora J.W."/>
            <person name="Choi I.-G."/>
        </authorList>
    </citation>
    <scope>NUCLEOTIDE SEQUENCE [LARGE SCALE GENOMIC DNA]</scope>
    <source>
        <strain evidence="3 4">KUC8140</strain>
    </source>
</reference>
<dbReference type="Gene3D" id="3.40.50.300">
    <property type="entry name" value="P-loop containing nucleotide triphosphate hydrolases"/>
    <property type="match status" value="1"/>
</dbReference>
<dbReference type="AlphaFoldDB" id="A0A0H2QYQ8"/>
<dbReference type="SUPFAM" id="SSF52540">
    <property type="entry name" value="P-loop containing nucleoside triphosphate hydrolases"/>
    <property type="match status" value="1"/>
</dbReference>
<evidence type="ECO:0000256" key="1">
    <source>
        <dbReference type="ARBA" id="ARBA00022737"/>
    </source>
</evidence>
<dbReference type="InParanoid" id="A0A0H2QYQ8"/>
<evidence type="ECO:0000313" key="4">
    <source>
        <dbReference type="Proteomes" id="UP000053477"/>
    </source>
</evidence>
<dbReference type="PANTHER" id="PTHR10039:SF17">
    <property type="entry name" value="FUNGAL STAND N-TERMINAL GOODBYE DOMAIN-CONTAINING PROTEIN-RELATED"/>
    <property type="match status" value="1"/>
</dbReference>
<accession>A0A0H2QYQ8</accession>
<name>A0A0H2QYQ8_9AGAM</name>
<dbReference type="EMBL" id="KQ086686">
    <property type="protein sequence ID" value="KLO04132.1"/>
    <property type="molecule type" value="Genomic_DNA"/>
</dbReference>